<evidence type="ECO:0000256" key="13">
    <source>
        <dbReference type="ARBA" id="ARBA00023268"/>
    </source>
</evidence>
<dbReference type="EC" id="4.2.1.136" evidence="19"/>
<dbReference type="GO" id="GO:0110051">
    <property type="term" value="P:metabolite repair"/>
    <property type="evidence" value="ECO:0007669"/>
    <property type="project" value="TreeGrafter"/>
</dbReference>
<keyword evidence="11 18" id="KW-0413">Isomerase</keyword>
<evidence type="ECO:0000313" key="22">
    <source>
        <dbReference type="EMBL" id="MBB4147158.1"/>
    </source>
</evidence>
<keyword evidence="5 18" id="KW-0479">Metal-binding</keyword>
<gene>
    <name evidence="17" type="primary">nnrD</name>
    <name evidence="18" type="synonym">nnrE</name>
    <name evidence="22" type="ORF">GGQ90_000924</name>
</gene>
<comment type="function">
    <text evidence="18">Catalyzes the epimerization of the S- and R-forms of NAD(P)HX, a damaged form of NAD(P)H that is a result of enzymatic or heat-dependent hydration. This is a prerequisite for the S-specific NAD(P)H-hydrate dehydratase to allow the repair of both epimers of NAD(P)HX.</text>
</comment>
<keyword evidence="7 17" id="KW-0067">ATP-binding</keyword>
<proteinExistence type="inferred from homology"/>
<comment type="catalytic activity">
    <reaction evidence="2 18 19">
        <text>(6R)-NADPHX = (6S)-NADPHX</text>
        <dbReference type="Rhea" id="RHEA:32227"/>
        <dbReference type="ChEBI" id="CHEBI:64076"/>
        <dbReference type="ChEBI" id="CHEBI:64077"/>
        <dbReference type="EC" id="5.1.99.6"/>
    </reaction>
</comment>
<dbReference type="InterPro" id="IPR000631">
    <property type="entry name" value="CARKD"/>
</dbReference>
<evidence type="ECO:0000256" key="4">
    <source>
        <dbReference type="ARBA" id="ARBA00009524"/>
    </source>
</evidence>
<feature type="binding site" evidence="17">
    <location>
        <position position="407"/>
    </location>
    <ligand>
        <name>AMP</name>
        <dbReference type="ChEBI" id="CHEBI:456215"/>
    </ligand>
</feature>
<dbReference type="HAMAP" id="MF_01965">
    <property type="entry name" value="NADHX_dehydratase"/>
    <property type="match status" value="1"/>
</dbReference>
<name>A0A7W6LPB7_9SPHN</name>
<keyword evidence="12 17" id="KW-0456">Lyase</keyword>
<dbReference type="PROSITE" id="PS01050">
    <property type="entry name" value="YJEF_C_2"/>
    <property type="match status" value="1"/>
</dbReference>
<dbReference type="PANTHER" id="PTHR12592:SF0">
    <property type="entry name" value="ATP-DEPENDENT (S)-NAD(P)H-HYDRATE DEHYDRATASE"/>
    <property type="match status" value="1"/>
</dbReference>
<keyword evidence="22" id="KW-0808">Transferase</keyword>
<comment type="cofactor">
    <cofactor evidence="18 19">
        <name>K(+)</name>
        <dbReference type="ChEBI" id="CHEBI:29103"/>
    </cofactor>
    <text evidence="18 19">Binds 1 potassium ion per subunit.</text>
</comment>
<comment type="similarity">
    <text evidence="17">Belongs to the NnrD/CARKD family.</text>
</comment>
<feature type="binding site" evidence="18">
    <location>
        <position position="59"/>
    </location>
    <ligand>
        <name>K(+)</name>
        <dbReference type="ChEBI" id="CHEBI:29103"/>
    </ligand>
</feature>
<comment type="catalytic activity">
    <reaction evidence="16 17 19">
        <text>(6S)-NADPHX + ADP = AMP + phosphate + NADPH + H(+)</text>
        <dbReference type="Rhea" id="RHEA:32235"/>
        <dbReference type="ChEBI" id="CHEBI:15378"/>
        <dbReference type="ChEBI" id="CHEBI:43474"/>
        <dbReference type="ChEBI" id="CHEBI:57783"/>
        <dbReference type="ChEBI" id="CHEBI:64076"/>
        <dbReference type="ChEBI" id="CHEBI:456215"/>
        <dbReference type="ChEBI" id="CHEBI:456216"/>
        <dbReference type="EC" id="4.2.1.136"/>
    </reaction>
</comment>
<dbReference type="GO" id="GO:0005524">
    <property type="term" value="F:ATP binding"/>
    <property type="evidence" value="ECO:0007669"/>
    <property type="project" value="UniProtKB-UniRule"/>
</dbReference>
<dbReference type="GO" id="GO:0052856">
    <property type="term" value="F:NAD(P)HX epimerase activity"/>
    <property type="evidence" value="ECO:0007669"/>
    <property type="project" value="UniProtKB-UniRule"/>
</dbReference>
<dbReference type="GO" id="GO:0016301">
    <property type="term" value="F:kinase activity"/>
    <property type="evidence" value="ECO:0007669"/>
    <property type="project" value="UniProtKB-KW"/>
</dbReference>
<evidence type="ECO:0000313" key="23">
    <source>
        <dbReference type="Proteomes" id="UP000590524"/>
    </source>
</evidence>
<dbReference type="InterPro" id="IPR030677">
    <property type="entry name" value="Nnr"/>
</dbReference>
<dbReference type="InterPro" id="IPR017953">
    <property type="entry name" value="Carbohydrate_kinase_pred_CS"/>
</dbReference>
<dbReference type="InterPro" id="IPR004443">
    <property type="entry name" value="YjeF_N_dom"/>
</dbReference>
<dbReference type="Gene3D" id="3.40.50.10260">
    <property type="entry name" value="YjeF N-terminal domain"/>
    <property type="match status" value="1"/>
</dbReference>
<dbReference type="HAMAP" id="MF_01966">
    <property type="entry name" value="NADHX_epimerase"/>
    <property type="match status" value="1"/>
</dbReference>
<dbReference type="PROSITE" id="PS51385">
    <property type="entry name" value="YJEF_N"/>
    <property type="match status" value="1"/>
</dbReference>
<dbReference type="InterPro" id="IPR029056">
    <property type="entry name" value="Ribokinase-like"/>
</dbReference>
<comment type="caution">
    <text evidence="22">The sequence shown here is derived from an EMBL/GenBank/DDBJ whole genome shotgun (WGS) entry which is preliminary data.</text>
</comment>
<evidence type="ECO:0000259" key="20">
    <source>
        <dbReference type="PROSITE" id="PS51383"/>
    </source>
</evidence>
<keyword evidence="8 17" id="KW-0521">NADP</keyword>
<feature type="binding site" evidence="18">
    <location>
        <position position="151"/>
    </location>
    <ligand>
        <name>K(+)</name>
        <dbReference type="ChEBI" id="CHEBI:29103"/>
    </ligand>
</feature>
<evidence type="ECO:0000256" key="14">
    <source>
        <dbReference type="ARBA" id="ARBA00025153"/>
    </source>
</evidence>
<feature type="binding site" evidence="18">
    <location>
        <begin position="119"/>
        <end position="125"/>
    </location>
    <ligand>
        <name>(6S)-NADPHX</name>
        <dbReference type="ChEBI" id="CHEBI:64076"/>
    </ligand>
</feature>
<comment type="function">
    <text evidence="17">Catalyzes the dehydration of the S-form of NAD(P)HX at the expense of ADP, which is converted to AMP. Together with NAD(P)HX epimerase, which catalyzes the epimerization of the S- and R-forms, the enzyme allows the repair of both epimers of NAD(P)HX, a damaged form of NAD(P)H that is a result of enzymatic or heat-dependent hydration.</text>
</comment>
<feature type="binding site" evidence="18">
    <location>
        <begin position="58"/>
        <end position="62"/>
    </location>
    <ligand>
        <name>(6S)-NADPHX</name>
        <dbReference type="ChEBI" id="CHEBI:64076"/>
    </ligand>
</feature>
<protein>
    <recommendedName>
        <fullName evidence="19">Bifunctional NAD(P)H-hydrate repair enzyme</fullName>
    </recommendedName>
    <alternativeName>
        <fullName evidence="19">Nicotinamide nucleotide repair protein</fullName>
    </alternativeName>
    <domain>
        <recommendedName>
            <fullName evidence="19">ADP-dependent (S)-NAD(P)H-hydrate dehydratase</fullName>
            <ecNumber evidence="19">4.2.1.136</ecNumber>
        </recommendedName>
        <alternativeName>
            <fullName evidence="19">ADP-dependent NAD(P)HX dehydratase</fullName>
        </alternativeName>
    </domain>
    <domain>
        <recommendedName>
            <fullName evidence="19">NAD(P)H-hydrate epimerase</fullName>
            <ecNumber evidence="19">5.1.99.6</ecNumber>
        </recommendedName>
    </domain>
</protein>
<dbReference type="InterPro" id="IPR036652">
    <property type="entry name" value="YjeF_N_dom_sf"/>
</dbReference>
<dbReference type="PROSITE" id="PS01049">
    <property type="entry name" value="YJEF_C_1"/>
    <property type="match status" value="1"/>
</dbReference>
<evidence type="ECO:0000256" key="19">
    <source>
        <dbReference type="PIRNR" id="PIRNR017184"/>
    </source>
</evidence>
<dbReference type="PANTHER" id="PTHR12592">
    <property type="entry name" value="ATP-DEPENDENT (S)-NAD(P)H-HYDRATE DEHYDRATASE FAMILY MEMBER"/>
    <property type="match status" value="1"/>
</dbReference>
<dbReference type="Proteomes" id="UP000590524">
    <property type="component" value="Unassembled WGS sequence"/>
</dbReference>
<keyword evidence="23" id="KW-1185">Reference proteome</keyword>
<evidence type="ECO:0000256" key="16">
    <source>
        <dbReference type="ARBA" id="ARBA00049209"/>
    </source>
</evidence>
<dbReference type="EC" id="5.1.99.6" evidence="19"/>
<organism evidence="22 23">
    <name type="scientific">Sphingobium scionense</name>
    <dbReference type="NCBI Taxonomy" id="1404341"/>
    <lineage>
        <taxon>Bacteria</taxon>
        <taxon>Pseudomonadati</taxon>
        <taxon>Pseudomonadota</taxon>
        <taxon>Alphaproteobacteria</taxon>
        <taxon>Sphingomonadales</taxon>
        <taxon>Sphingomonadaceae</taxon>
        <taxon>Sphingobium</taxon>
    </lineage>
</organism>
<feature type="domain" description="YjeF C-terminal" evidence="20">
    <location>
        <begin position="205"/>
        <end position="462"/>
    </location>
</feature>
<dbReference type="EMBL" id="JACIEU010000003">
    <property type="protein sequence ID" value="MBB4147158.1"/>
    <property type="molecule type" value="Genomic_DNA"/>
</dbReference>
<evidence type="ECO:0000256" key="10">
    <source>
        <dbReference type="ARBA" id="ARBA00023027"/>
    </source>
</evidence>
<dbReference type="SUPFAM" id="SSF64153">
    <property type="entry name" value="YjeF N-terminal domain-like"/>
    <property type="match status" value="1"/>
</dbReference>
<feature type="binding site" evidence="17">
    <location>
        <position position="345"/>
    </location>
    <ligand>
        <name>(6S)-NADPHX</name>
        <dbReference type="ChEBI" id="CHEBI:64076"/>
    </ligand>
</feature>
<accession>A0A7W6LPB7</accession>
<feature type="binding site" evidence="17">
    <location>
        <begin position="378"/>
        <end position="382"/>
    </location>
    <ligand>
        <name>AMP</name>
        <dbReference type="ChEBI" id="CHEBI:456215"/>
    </ligand>
</feature>
<evidence type="ECO:0000256" key="8">
    <source>
        <dbReference type="ARBA" id="ARBA00022857"/>
    </source>
</evidence>
<evidence type="ECO:0000256" key="7">
    <source>
        <dbReference type="ARBA" id="ARBA00022840"/>
    </source>
</evidence>
<comment type="similarity">
    <text evidence="18">Belongs to the NnrE/AIBP family.</text>
</comment>
<evidence type="ECO:0000256" key="6">
    <source>
        <dbReference type="ARBA" id="ARBA00022741"/>
    </source>
</evidence>
<feature type="binding site" evidence="17">
    <location>
        <position position="297"/>
    </location>
    <ligand>
        <name>(6S)-NADPHX</name>
        <dbReference type="ChEBI" id="CHEBI:64076"/>
    </ligand>
</feature>
<evidence type="ECO:0000256" key="3">
    <source>
        <dbReference type="ARBA" id="ARBA00006001"/>
    </source>
</evidence>
<feature type="binding site" evidence="18">
    <location>
        <position position="148"/>
    </location>
    <ligand>
        <name>(6S)-NADPHX</name>
        <dbReference type="ChEBI" id="CHEBI:64076"/>
    </ligand>
</feature>
<feature type="binding site" evidence="17">
    <location>
        <position position="238"/>
    </location>
    <ligand>
        <name>(6S)-NADPHX</name>
        <dbReference type="ChEBI" id="CHEBI:64076"/>
    </ligand>
</feature>
<comment type="catalytic activity">
    <reaction evidence="1 18 19">
        <text>(6R)-NADHX = (6S)-NADHX</text>
        <dbReference type="Rhea" id="RHEA:32215"/>
        <dbReference type="ChEBI" id="CHEBI:64074"/>
        <dbReference type="ChEBI" id="CHEBI:64075"/>
        <dbReference type="EC" id="5.1.99.6"/>
    </reaction>
</comment>
<comment type="subunit">
    <text evidence="17">Homotetramer.</text>
</comment>
<keyword evidence="22" id="KW-0418">Kinase</keyword>
<comment type="caution">
    <text evidence="18">Lacks conserved residue(s) required for the propagation of feature annotation.</text>
</comment>
<feature type="binding site" evidence="17">
    <location>
        <position position="408"/>
    </location>
    <ligand>
        <name>(6S)-NADPHX</name>
        <dbReference type="ChEBI" id="CHEBI:64076"/>
    </ligand>
</feature>
<feature type="binding site" evidence="18">
    <location>
        <position position="115"/>
    </location>
    <ligand>
        <name>K(+)</name>
        <dbReference type="ChEBI" id="CHEBI:29103"/>
    </ligand>
</feature>
<evidence type="ECO:0000256" key="17">
    <source>
        <dbReference type="HAMAP-Rule" id="MF_01965"/>
    </source>
</evidence>
<evidence type="ECO:0000256" key="18">
    <source>
        <dbReference type="HAMAP-Rule" id="MF_01966"/>
    </source>
</evidence>
<evidence type="ECO:0000256" key="5">
    <source>
        <dbReference type="ARBA" id="ARBA00022723"/>
    </source>
</evidence>
<evidence type="ECO:0000256" key="11">
    <source>
        <dbReference type="ARBA" id="ARBA00023235"/>
    </source>
</evidence>
<dbReference type="NCBIfam" id="TIGR00197">
    <property type="entry name" value="yjeF_nterm"/>
    <property type="match status" value="1"/>
</dbReference>
<dbReference type="SUPFAM" id="SSF53613">
    <property type="entry name" value="Ribokinase-like"/>
    <property type="match status" value="1"/>
</dbReference>
<comment type="similarity">
    <text evidence="3 19">In the N-terminal section; belongs to the NnrE/AIBP family.</text>
</comment>
<dbReference type="NCBIfam" id="TIGR00196">
    <property type="entry name" value="yjeF_cterm"/>
    <property type="match status" value="1"/>
</dbReference>
<keyword evidence="6 17" id="KW-0547">Nucleotide-binding</keyword>
<dbReference type="Pfam" id="PF01256">
    <property type="entry name" value="Carb_kinase"/>
    <property type="match status" value="1"/>
</dbReference>
<keyword evidence="13" id="KW-0511">Multifunctional enzyme</keyword>
<dbReference type="CDD" id="cd01171">
    <property type="entry name" value="YXKO-related"/>
    <property type="match status" value="1"/>
</dbReference>
<dbReference type="RefSeq" id="WP_188081041.1">
    <property type="nucleotide sequence ID" value="NZ_JACIEU010000003.1"/>
</dbReference>
<evidence type="ECO:0000256" key="12">
    <source>
        <dbReference type="ARBA" id="ARBA00023239"/>
    </source>
</evidence>
<dbReference type="Gene3D" id="3.40.1190.20">
    <property type="match status" value="1"/>
</dbReference>
<dbReference type="GO" id="GO:0052855">
    <property type="term" value="F:ADP-dependent NAD(P)H-hydrate dehydratase activity"/>
    <property type="evidence" value="ECO:0007669"/>
    <property type="project" value="UniProtKB-UniRule"/>
</dbReference>
<keyword evidence="10 17" id="KW-0520">NAD</keyword>
<dbReference type="GO" id="GO:0046496">
    <property type="term" value="P:nicotinamide nucleotide metabolic process"/>
    <property type="evidence" value="ECO:0007669"/>
    <property type="project" value="UniProtKB-UniRule"/>
</dbReference>
<evidence type="ECO:0000259" key="21">
    <source>
        <dbReference type="PROSITE" id="PS51385"/>
    </source>
</evidence>
<dbReference type="PIRSF" id="PIRSF017184">
    <property type="entry name" value="Nnr"/>
    <property type="match status" value="1"/>
</dbReference>
<dbReference type="AlphaFoldDB" id="A0A7W6LPB7"/>
<dbReference type="GO" id="GO:0046872">
    <property type="term" value="F:metal ion binding"/>
    <property type="evidence" value="ECO:0007669"/>
    <property type="project" value="UniProtKB-UniRule"/>
</dbReference>
<evidence type="ECO:0000256" key="15">
    <source>
        <dbReference type="ARBA" id="ARBA00048238"/>
    </source>
</evidence>
<feature type="domain" description="YjeF N-terminal" evidence="21">
    <location>
        <begin position="12"/>
        <end position="205"/>
    </location>
</feature>
<evidence type="ECO:0000256" key="2">
    <source>
        <dbReference type="ARBA" id="ARBA00000909"/>
    </source>
</evidence>
<reference evidence="22 23" key="1">
    <citation type="submission" date="2020-08" db="EMBL/GenBank/DDBJ databases">
        <title>Genomic Encyclopedia of Type Strains, Phase IV (KMG-IV): sequencing the most valuable type-strain genomes for metagenomic binning, comparative biology and taxonomic classification.</title>
        <authorList>
            <person name="Goeker M."/>
        </authorList>
    </citation>
    <scope>NUCLEOTIDE SEQUENCE [LARGE SCALE GENOMIC DNA]</scope>
    <source>
        <strain evidence="22 23">DSM 19371</strain>
    </source>
</reference>
<dbReference type="Pfam" id="PF03853">
    <property type="entry name" value="YjeF_N"/>
    <property type="match status" value="1"/>
</dbReference>
<evidence type="ECO:0000256" key="9">
    <source>
        <dbReference type="ARBA" id="ARBA00022958"/>
    </source>
</evidence>
<keyword evidence="9 18" id="KW-0630">Potassium</keyword>
<comment type="catalytic activity">
    <reaction evidence="15 17 19">
        <text>(6S)-NADHX + ADP = AMP + phosphate + NADH + H(+)</text>
        <dbReference type="Rhea" id="RHEA:32223"/>
        <dbReference type="ChEBI" id="CHEBI:15378"/>
        <dbReference type="ChEBI" id="CHEBI:43474"/>
        <dbReference type="ChEBI" id="CHEBI:57945"/>
        <dbReference type="ChEBI" id="CHEBI:64074"/>
        <dbReference type="ChEBI" id="CHEBI:456215"/>
        <dbReference type="ChEBI" id="CHEBI:456216"/>
        <dbReference type="EC" id="4.2.1.136"/>
    </reaction>
</comment>
<comment type="cofactor">
    <cofactor evidence="17">
        <name>Mg(2+)</name>
        <dbReference type="ChEBI" id="CHEBI:18420"/>
    </cofactor>
</comment>
<comment type="function">
    <text evidence="14 19">Bifunctional enzyme that catalyzes the epimerization of the S- and R-forms of NAD(P)HX and the dehydration of the S-form of NAD(P)HX at the expense of ADP, which is converted to AMP. This allows the repair of both epimers of NAD(P)HX, a damaged form of NAD(P)H that is a result of enzymatic or heat-dependent hydration.</text>
</comment>
<comment type="similarity">
    <text evidence="4 19">In the C-terminal section; belongs to the NnrD/CARKD family.</text>
</comment>
<sequence>MVPDPILTAEAMRAAERAAFDAGVDPYELMERAGAAAAQIIWRAGHRRDVLVLSGPGNNGGDGFVIARILRELGVPVRVASLGDSRTASAQRARALWDGPVESLADAAPAAQLVDALFGTGLTRGLDAAVAERLGALVAHANHSYAIDLPSGVGTDDGVLLSVAPRFDVTIALGAFKPAHLLQPAADLMGRLVRADIGIAMPRDVHVLAPPQLRAPDAVAHKYSRGLVGVVGGSMPGAAALAAAAAARSGAGMVRRYDASPCEAGLHAIVHQQIEDPTVLGDALFAPRLASVLVGPGLGREEGAQARLGAVLACGRPLVLDADALTLLAGNVATHVPAGSILTPHEGEFVRLFGDLPGSKIDRALAAARITNSVMVYKGADSVIAAPDGRAAVTRGVSTWLSTAGTGDVLAGLVAGRLAVTGDPFRAACEAVWLHGEAAHRAGPAFVADDLLAALPAAIGSRL</sequence>
<evidence type="ECO:0000256" key="1">
    <source>
        <dbReference type="ARBA" id="ARBA00000013"/>
    </source>
</evidence>
<dbReference type="PROSITE" id="PS51383">
    <property type="entry name" value="YJEF_C_3"/>
    <property type="match status" value="1"/>
</dbReference>